<reference evidence="2" key="2">
    <citation type="submission" date="2020-10" db="EMBL/GenBank/DDBJ databases">
        <authorList>
            <person name="Cooper E.A."/>
            <person name="Brenton Z.W."/>
            <person name="Flinn B.S."/>
            <person name="Jenkins J."/>
            <person name="Shu S."/>
            <person name="Flowers D."/>
            <person name="Luo F."/>
            <person name="Wang Y."/>
            <person name="Xia P."/>
            <person name="Barry K."/>
            <person name="Daum C."/>
            <person name="Lipzen A."/>
            <person name="Yoshinaga Y."/>
            <person name="Schmutz J."/>
            <person name="Saski C."/>
            <person name="Vermerris W."/>
            <person name="Kresovich S."/>
        </authorList>
    </citation>
    <scope>NUCLEOTIDE SEQUENCE</scope>
</reference>
<dbReference type="EMBL" id="CM027684">
    <property type="protein sequence ID" value="KAG0530199.1"/>
    <property type="molecule type" value="Genomic_DNA"/>
</dbReference>
<dbReference type="EMBL" id="CM027684">
    <property type="protein sequence ID" value="KAG0530200.1"/>
    <property type="molecule type" value="Genomic_DNA"/>
</dbReference>
<name>A0A921UGR9_SORBI</name>
<organism evidence="2 3">
    <name type="scientific">Sorghum bicolor</name>
    <name type="common">Sorghum</name>
    <name type="synonym">Sorghum vulgare</name>
    <dbReference type="NCBI Taxonomy" id="4558"/>
    <lineage>
        <taxon>Eukaryota</taxon>
        <taxon>Viridiplantae</taxon>
        <taxon>Streptophyta</taxon>
        <taxon>Embryophyta</taxon>
        <taxon>Tracheophyta</taxon>
        <taxon>Spermatophyta</taxon>
        <taxon>Magnoliopsida</taxon>
        <taxon>Liliopsida</taxon>
        <taxon>Poales</taxon>
        <taxon>Poaceae</taxon>
        <taxon>PACMAD clade</taxon>
        <taxon>Panicoideae</taxon>
        <taxon>Andropogonodae</taxon>
        <taxon>Andropogoneae</taxon>
        <taxon>Sorghinae</taxon>
        <taxon>Sorghum</taxon>
    </lineage>
</organism>
<protein>
    <submittedName>
        <fullName evidence="2">Uncharacterized protein</fullName>
    </submittedName>
</protein>
<accession>A0A921UGR9</accession>
<proteinExistence type="predicted"/>
<gene>
    <name evidence="1" type="ORF">BDA96_05G164900</name>
    <name evidence="2" type="ORF">BDA96_05G165000</name>
</gene>
<sequence length="91" mass="10036">MAAPAAGPTGPNTSWTNFENWGVSEAICKIMQERTDITAFRLVFNGEEPSPCPQGVVRLLVNYYKDGYGCLAKATSTLFYALIYERHGSIE</sequence>
<dbReference type="AlphaFoldDB" id="A0A921UGR9"/>
<reference evidence="2" key="1">
    <citation type="journal article" date="2019" name="BMC Genomics">
        <title>A new reference genome for Sorghum bicolor reveals high levels of sequence similarity between sweet and grain genotypes: implications for the genetics of sugar metabolism.</title>
        <authorList>
            <person name="Cooper E.A."/>
            <person name="Brenton Z.W."/>
            <person name="Flinn B.S."/>
            <person name="Jenkins J."/>
            <person name="Shu S."/>
            <person name="Flowers D."/>
            <person name="Luo F."/>
            <person name="Wang Y."/>
            <person name="Xia P."/>
            <person name="Barry K."/>
            <person name="Daum C."/>
            <person name="Lipzen A."/>
            <person name="Yoshinaga Y."/>
            <person name="Schmutz J."/>
            <person name="Saski C."/>
            <person name="Vermerris W."/>
            <person name="Kresovich S."/>
        </authorList>
    </citation>
    <scope>NUCLEOTIDE SEQUENCE</scope>
</reference>
<evidence type="ECO:0000313" key="3">
    <source>
        <dbReference type="Proteomes" id="UP000807115"/>
    </source>
</evidence>
<dbReference type="Proteomes" id="UP000807115">
    <property type="component" value="Chromosome 5"/>
</dbReference>
<evidence type="ECO:0000313" key="1">
    <source>
        <dbReference type="EMBL" id="KAG0530199.1"/>
    </source>
</evidence>
<comment type="caution">
    <text evidence="2">The sequence shown here is derived from an EMBL/GenBank/DDBJ whole genome shotgun (WGS) entry which is preliminary data.</text>
</comment>
<dbReference type="Gramene" id="KXG28674">
    <property type="protein sequence ID" value="KXG28674"/>
    <property type="gene ID" value="SORBI_3005G151200"/>
</dbReference>
<dbReference type="Gramene" id="EES09933">
    <property type="protein sequence ID" value="EES09933"/>
    <property type="gene ID" value="SORBI_3005G151300"/>
</dbReference>
<evidence type="ECO:0000313" key="2">
    <source>
        <dbReference type="EMBL" id="KAG0530200.1"/>
    </source>
</evidence>